<evidence type="ECO:0000313" key="1">
    <source>
        <dbReference type="EMBL" id="KAJ8644804.1"/>
    </source>
</evidence>
<keyword evidence="2" id="KW-1185">Reference proteome</keyword>
<name>A0ACC2MHI5_PERAE</name>
<evidence type="ECO:0000313" key="2">
    <source>
        <dbReference type="Proteomes" id="UP001234297"/>
    </source>
</evidence>
<dbReference type="Proteomes" id="UP001234297">
    <property type="component" value="Chromosome 2"/>
</dbReference>
<gene>
    <name evidence="1" type="ORF">MRB53_006552</name>
</gene>
<accession>A0ACC2MHI5</accession>
<dbReference type="EMBL" id="CM056810">
    <property type="protein sequence ID" value="KAJ8644804.1"/>
    <property type="molecule type" value="Genomic_DNA"/>
</dbReference>
<reference evidence="1 2" key="1">
    <citation type="journal article" date="2022" name="Hortic Res">
        <title>A haplotype resolved chromosomal level avocado genome allows analysis of novel avocado genes.</title>
        <authorList>
            <person name="Nath O."/>
            <person name="Fletcher S.J."/>
            <person name="Hayward A."/>
            <person name="Shaw L.M."/>
            <person name="Masouleh A.K."/>
            <person name="Furtado A."/>
            <person name="Henry R.J."/>
            <person name="Mitter N."/>
        </authorList>
    </citation>
    <scope>NUCLEOTIDE SEQUENCE [LARGE SCALE GENOMIC DNA]</scope>
    <source>
        <strain evidence="2">cv. Hass</strain>
    </source>
</reference>
<organism evidence="1 2">
    <name type="scientific">Persea americana</name>
    <name type="common">Avocado</name>
    <dbReference type="NCBI Taxonomy" id="3435"/>
    <lineage>
        <taxon>Eukaryota</taxon>
        <taxon>Viridiplantae</taxon>
        <taxon>Streptophyta</taxon>
        <taxon>Embryophyta</taxon>
        <taxon>Tracheophyta</taxon>
        <taxon>Spermatophyta</taxon>
        <taxon>Magnoliopsida</taxon>
        <taxon>Magnoliidae</taxon>
        <taxon>Laurales</taxon>
        <taxon>Lauraceae</taxon>
        <taxon>Persea</taxon>
    </lineage>
</organism>
<sequence>MEVLHLHHHQHRANLLLLSLLPILSLTSVAQISDGEGVPAFPSMPNLGRDPLQPHRFQASFETGMGDGEKESDQADTGANVAKAPDYETEYAGGWEMVNVNVGVASMHMQLMPLTDKVIFFDATYYGASALPMPPGNCRTYVANNTMKEDCWAHSVELDINTGKVRPLKIQTDTWCSSGGLAPDGTLVNAGGWSDGYKALRLIRSCDTCDWQEFPVSFSAERWYSTQAILPDGNFIVVGGRRAFSYEFVPKPGQVNPTSFKLPFLRETSTKVEDNLYPFVHLSTDGNLFIFANNRSILLNPTTHTVVHEFPVLLGGPRNYPGSGMSALLPLKIRSGPVPAEVIVCGGTPPGAAIAAGDGDFIPALSSCGRIVITKPNADWRMEEMPFPRILSDMHVLPNGELLMINGAKKGAAGWGFASDPAMEPVVYKPKMPVGSRFKLLVPTTIPRMYHSTSCVLPDGRVLVAGSNTNRLYRLMGTFPTELRVEKFAPPYCDPLLAERRPKIEKESIVAGMKLKYGEWFTFRVMSGGDEMKVTDVVITMYAPPFTTHGYSMNQRLLMLNSGEVVNVGPNKYEVKVMAPGSSVLAPPGYYLMFVVHRALPSEGVWVQIM</sequence>
<proteinExistence type="predicted"/>
<protein>
    <submittedName>
        <fullName evidence="1">Uncharacterized protein</fullName>
    </submittedName>
</protein>
<comment type="caution">
    <text evidence="1">The sequence shown here is derived from an EMBL/GenBank/DDBJ whole genome shotgun (WGS) entry which is preliminary data.</text>
</comment>